<dbReference type="Gene3D" id="1.10.10.10">
    <property type="entry name" value="Winged helix-like DNA-binding domain superfamily/Winged helix DNA-binding domain"/>
    <property type="match status" value="1"/>
</dbReference>
<dbReference type="Proteomes" id="UP000198598">
    <property type="component" value="Unassembled WGS sequence"/>
</dbReference>
<dbReference type="InterPro" id="IPR036388">
    <property type="entry name" value="WH-like_DNA-bd_sf"/>
</dbReference>
<keyword evidence="3" id="KW-1185">Reference proteome</keyword>
<dbReference type="OrthoDB" id="593891at2"/>
<evidence type="ECO:0000313" key="3">
    <source>
        <dbReference type="Proteomes" id="UP000198598"/>
    </source>
</evidence>
<dbReference type="RefSeq" id="WP_093829234.1">
    <property type="nucleotide sequence ID" value="NZ_FOLQ01000007.1"/>
</dbReference>
<name>A0A1I1VMD6_9BACT</name>
<protein>
    <submittedName>
        <fullName evidence="2">Transposase</fullName>
    </submittedName>
</protein>
<dbReference type="InterPro" id="IPR051839">
    <property type="entry name" value="RD_transcriptional_regulator"/>
</dbReference>
<feature type="region of interest" description="Disordered" evidence="1">
    <location>
        <begin position="117"/>
        <end position="148"/>
    </location>
</feature>
<evidence type="ECO:0000256" key="1">
    <source>
        <dbReference type="SAM" id="MobiDB-lite"/>
    </source>
</evidence>
<gene>
    <name evidence="2" type="ORF">SAMN05216167_107257</name>
</gene>
<dbReference type="SUPFAM" id="SSF46689">
    <property type="entry name" value="Homeodomain-like"/>
    <property type="match status" value="2"/>
</dbReference>
<sequence>MSKYAHSSLIRAYTVDFKREALRMLSTGRTLREVTNLMGVSISTLTRWKGEEVARNQPDNSRIPVGKHRVYDTSVKEKALQQIQAGQSIGVLSKTMNVPTHILYNWQHNAQIISDFPTSSDRSTSQRQGAAILRRPSDVPTPGVPLPPVLEKTPELDITPLRKQATVSMQRITRKRYDEEFKQRAIKKLVAGRRMDKVAKGMGVPENTLRKWLSHQDVGGESNSLPL</sequence>
<feature type="compositionally biased region" description="Polar residues" evidence="1">
    <location>
        <begin position="117"/>
        <end position="128"/>
    </location>
</feature>
<dbReference type="GO" id="GO:0003677">
    <property type="term" value="F:DNA binding"/>
    <property type="evidence" value="ECO:0007669"/>
    <property type="project" value="InterPro"/>
</dbReference>
<dbReference type="InterPro" id="IPR009057">
    <property type="entry name" value="Homeodomain-like_sf"/>
</dbReference>
<dbReference type="AlphaFoldDB" id="A0A1I1VMD6"/>
<dbReference type="PANTHER" id="PTHR33215:SF13">
    <property type="entry name" value="PROTEIN DISTAL ANTENNA"/>
    <property type="match status" value="1"/>
</dbReference>
<reference evidence="2 3" key="1">
    <citation type="submission" date="2016-10" db="EMBL/GenBank/DDBJ databases">
        <authorList>
            <person name="de Groot N.N."/>
        </authorList>
    </citation>
    <scope>NUCLEOTIDE SEQUENCE [LARGE SCALE GENOMIC DNA]</scope>
    <source>
        <strain evidence="2 3">DSM 26130</strain>
    </source>
</reference>
<dbReference type="Pfam" id="PF01527">
    <property type="entry name" value="HTH_Tnp_1"/>
    <property type="match status" value="1"/>
</dbReference>
<dbReference type="PANTHER" id="PTHR33215">
    <property type="entry name" value="PROTEIN DISTAL ANTENNA"/>
    <property type="match status" value="1"/>
</dbReference>
<accession>A0A1I1VMD6</accession>
<organism evidence="2 3">
    <name type="scientific">Spirosoma endophyticum</name>
    <dbReference type="NCBI Taxonomy" id="662367"/>
    <lineage>
        <taxon>Bacteria</taxon>
        <taxon>Pseudomonadati</taxon>
        <taxon>Bacteroidota</taxon>
        <taxon>Cytophagia</taxon>
        <taxon>Cytophagales</taxon>
        <taxon>Cytophagaceae</taxon>
        <taxon>Spirosoma</taxon>
    </lineage>
</organism>
<dbReference type="EMBL" id="FOLQ01000007">
    <property type="protein sequence ID" value="SFD84176.1"/>
    <property type="molecule type" value="Genomic_DNA"/>
</dbReference>
<dbReference type="GO" id="GO:0006313">
    <property type="term" value="P:DNA transposition"/>
    <property type="evidence" value="ECO:0007669"/>
    <property type="project" value="InterPro"/>
</dbReference>
<evidence type="ECO:0000313" key="2">
    <source>
        <dbReference type="EMBL" id="SFD84176.1"/>
    </source>
</evidence>
<proteinExistence type="predicted"/>
<dbReference type="GO" id="GO:0004803">
    <property type="term" value="F:transposase activity"/>
    <property type="evidence" value="ECO:0007669"/>
    <property type="project" value="InterPro"/>
</dbReference>
<dbReference type="InterPro" id="IPR002514">
    <property type="entry name" value="Transposase_8"/>
</dbReference>